<name>A0A0B6YKV0_9EUPU</name>
<feature type="non-terminal residue" evidence="2">
    <location>
        <position position="1"/>
    </location>
</feature>
<gene>
    <name evidence="2" type="primary">ORF28642</name>
</gene>
<evidence type="ECO:0000256" key="1">
    <source>
        <dbReference type="SAM" id="MobiDB-lite"/>
    </source>
</evidence>
<feature type="compositionally biased region" description="Basic and acidic residues" evidence="1">
    <location>
        <begin position="44"/>
        <end position="53"/>
    </location>
</feature>
<protein>
    <submittedName>
        <fullName evidence="2">Uncharacterized protein</fullName>
    </submittedName>
</protein>
<accession>A0A0B6YKV0</accession>
<sequence length="73" mass="7946">REGQTDSSTNRLSNLHSTGSMKCFSSIDDFGFGERIMGLVSFRNDKDANDNDKSSNGCVINVDGGGSRRKLNK</sequence>
<feature type="region of interest" description="Disordered" evidence="1">
    <location>
        <begin position="1"/>
        <end position="20"/>
    </location>
</feature>
<dbReference type="EMBL" id="HACG01009973">
    <property type="protein sequence ID" value="CEK56838.1"/>
    <property type="molecule type" value="Transcribed_RNA"/>
</dbReference>
<reference evidence="2" key="1">
    <citation type="submission" date="2014-12" db="EMBL/GenBank/DDBJ databases">
        <title>Insight into the proteome of Arion vulgaris.</title>
        <authorList>
            <person name="Aradska J."/>
            <person name="Bulat T."/>
            <person name="Smidak R."/>
            <person name="Sarate P."/>
            <person name="Gangsoo J."/>
            <person name="Sialana F."/>
            <person name="Bilban M."/>
            <person name="Lubec G."/>
        </authorList>
    </citation>
    <scope>NUCLEOTIDE SEQUENCE</scope>
    <source>
        <tissue evidence="2">Skin</tissue>
    </source>
</reference>
<organism evidence="2">
    <name type="scientific">Arion vulgaris</name>
    <dbReference type="NCBI Taxonomy" id="1028688"/>
    <lineage>
        <taxon>Eukaryota</taxon>
        <taxon>Metazoa</taxon>
        <taxon>Spiralia</taxon>
        <taxon>Lophotrochozoa</taxon>
        <taxon>Mollusca</taxon>
        <taxon>Gastropoda</taxon>
        <taxon>Heterobranchia</taxon>
        <taxon>Euthyneura</taxon>
        <taxon>Panpulmonata</taxon>
        <taxon>Eupulmonata</taxon>
        <taxon>Stylommatophora</taxon>
        <taxon>Helicina</taxon>
        <taxon>Arionoidea</taxon>
        <taxon>Arionidae</taxon>
        <taxon>Arion</taxon>
    </lineage>
</organism>
<feature type="non-terminal residue" evidence="2">
    <location>
        <position position="73"/>
    </location>
</feature>
<evidence type="ECO:0000313" key="2">
    <source>
        <dbReference type="EMBL" id="CEK56838.1"/>
    </source>
</evidence>
<feature type="region of interest" description="Disordered" evidence="1">
    <location>
        <begin position="44"/>
        <end position="73"/>
    </location>
</feature>
<dbReference type="AlphaFoldDB" id="A0A0B6YKV0"/>
<proteinExistence type="predicted"/>